<dbReference type="InterPro" id="IPR026848">
    <property type="entry name" value="Fancl"/>
</dbReference>
<dbReference type="InterPro" id="IPR001841">
    <property type="entry name" value="Znf_RING"/>
</dbReference>
<dbReference type="GO" id="GO:0036297">
    <property type="term" value="P:interstrand cross-link repair"/>
    <property type="evidence" value="ECO:0007669"/>
    <property type="project" value="InterPro"/>
</dbReference>
<dbReference type="Proteomes" id="UP000786811">
    <property type="component" value="Unassembled WGS sequence"/>
</dbReference>
<dbReference type="InterPro" id="IPR044037">
    <property type="entry name" value="FANCL_d3"/>
</dbReference>
<name>A0A8J2HJC5_COTCN</name>
<feature type="domain" description="RING-type" evidence="4">
    <location>
        <begin position="314"/>
        <end position="371"/>
    </location>
</feature>
<keyword evidence="2" id="KW-0862">Zinc</keyword>
<dbReference type="PANTHER" id="PTHR13206">
    <property type="entry name" value="UBIQUITIN LIGASE PROTEIN PHF9 FANCONI ANEMIA GROUP L PROTEIN"/>
    <property type="match status" value="1"/>
</dbReference>
<dbReference type="GO" id="GO:0043240">
    <property type="term" value="C:Fanconi anaemia nuclear complex"/>
    <property type="evidence" value="ECO:0007669"/>
    <property type="project" value="InterPro"/>
</dbReference>
<dbReference type="SMART" id="SM01197">
    <property type="entry name" value="FANCL_C"/>
    <property type="match status" value="1"/>
</dbReference>
<dbReference type="SUPFAM" id="SSF57850">
    <property type="entry name" value="RING/U-box"/>
    <property type="match status" value="1"/>
</dbReference>
<dbReference type="Pfam" id="PF09765">
    <property type="entry name" value="FANCL_d1"/>
    <property type="match status" value="1"/>
</dbReference>
<gene>
    <name evidence="5" type="ORF">HICCMSTLAB_LOCUS11500</name>
</gene>
<evidence type="ECO:0000313" key="6">
    <source>
        <dbReference type="Proteomes" id="UP000786811"/>
    </source>
</evidence>
<comment type="caution">
    <text evidence="5">The sequence shown here is derived from an EMBL/GenBank/DDBJ whole genome shotgun (WGS) entry which is preliminary data.</text>
</comment>
<dbReference type="InterPro" id="IPR043003">
    <property type="entry name" value="FANCL_d3_sf"/>
</dbReference>
<dbReference type="Gene3D" id="3.30.40.10">
    <property type="entry name" value="Zinc/RING finger domain, C3HC4 (zinc finger)"/>
    <property type="match status" value="1"/>
</dbReference>
<evidence type="ECO:0000256" key="2">
    <source>
        <dbReference type="ARBA" id="ARBA00022833"/>
    </source>
</evidence>
<dbReference type="EMBL" id="CAJNRD030001123">
    <property type="protein sequence ID" value="CAG5103419.1"/>
    <property type="molecule type" value="Genomic_DNA"/>
</dbReference>
<evidence type="ECO:0000259" key="4">
    <source>
        <dbReference type="PROSITE" id="PS50089"/>
    </source>
</evidence>
<dbReference type="GO" id="GO:0008270">
    <property type="term" value="F:zinc ion binding"/>
    <property type="evidence" value="ECO:0007669"/>
    <property type="project" value="UniProtKB-KW"/>
</dbReference>
<dbReference type="Pfam" id="PF18891">
    <property type="entry name" value="FANCL_d3"/>
    <property type="match status" value="1"/>
</dbReference>
<reference evidence="5" key="1">
    <citation type="submission" date="2021-04" db="EMBL/GenBank/DDBJ databases">
        <authorList>
            <person name="Chebbi M.A.C M."/>
        </authorList>
    </citation>
    <scope>NUCLEOTIDE SEQUENCE</scope>
</reference>
<protein>
    <submittedName>
        <fullName evidence="5">Similar to FANCL: E3 ubiquitin-protein ligase FANCL (Homo sapiens)</fullName>
    </submittedName>
</protein>
<dbReference type="GO" id="GO:0006513">
    <property type="term" value="P:protein monoubiquitination"/>
    <property type="evidence" value="ECO:0007669"/>
    <property type="project" value="TreeGrafter"/>
</dbReference>
<organism evidence="5 6">
    <name type="scientific">Cotesia congregata</name>
    <name type="common">Parasitoid wasp</name>
    <name type="synonym">Apanteles congregatus</name>
    <dbReference type="NCBI Taxonomy" id="51543"/>
    <lineage>
        <taxon>Eukaryota</taxon>
        <taxon>Metazoa</taxon>
        <taxon>Ecdysozoa</taxon>
        <taxon>Arthropoda</taxon>
        <taxon>Hexapoda</taxon>
        <taxon>Insecta</taxon>
        <taxon>Pterygota</taxon>
        <taxon>Neoptera</taxon>
        <taxon>Endopterygota</taxon>
        <taxon>Hymenoptera</taxon>
        <taxon>Apocrita</taxon>
        <taxon>Ichneumonoidea</taxon>
        <taxon>Braconidae</taxon>
        <taxon>Microgastrinae</taxon>
        <taxon>Cotesia</taxon>
    </lineage>
</organism>
<keyword evidence="1 3" id="KW-0863">Zinc-finger</keyword>
<proteinExistence type="predicted"/>
<dbReference type="AlphaFoldDB" id="A0A8J2HJC5"/>
<keyword evidence="6" id="KW-1185">Reference proteome</keyword>
<dbReference type="Pfam" id="PF11793">
    <property type="entry name" value="FANCL_C"/>
    <property type="match status" value="1"/>
</dbReference>
<keyword evidence="1 3" id="KW-0479">Metal-binding</keyword>
<evidence type="ECO:0000313" key="5">
    <source>
        <dbReference type="EMBL" id="CAG5103419.1"/>
    </source>
</evidence>
<dbReference type="CDD" id="cd23832">
    <property type="entry name" value="DRWD-C_FANCL"/>
    <property type="match status" value="1"/>
</dbReference>
<sequence length="381" mass="43634">MNEYEELLKWYPQLILISENPVTLHGLLNINNNYQIEMKLKVPKYPSLKHATVHFGKKISLMYGTEFSVKINDLLRSTNSIMSFLNQLQKLMETIIKEKHVDTIVDADWFDNYNLEELKSVLLIPDVNIYASSGLEIIKLTYKDISIKLKQTKSYNNPWIIVSSDLPEQRTLPALETCISTLTEAAEALKTRVDSLENIWIDLRDIDNNCWVIDPVKPKPSHLYRRIYINPALSLLITPDPSSSERLQEIKVLGSDNEVAKCQNTITENLENWSGDRSIIENLLDLLDIDELPRPPDENRPVQPNDGIVDDHECCICFSMESDSGETPSEVCNNEKCQRYFHSSCLLQWLQVVAGNQIFFDRIHGFCPNCNTNISCAIVSN</sequence>
<dbReference type="Gene3D" id="3.10.110.20">
    <property type="entry name" value="RWD domain-like"/>
    <property type="match status" value="1"/>
</dbReference>
<accession>A0A8J2HJC5</accession>
<dbReference type="GO" id="GO:0061630">
    <property type="term" value="F:ubiquitin protein ligase activity"/>
    <property type="evidence" value="ECO:0007669"/>
    <property type="project" value="TreeGrafter"/>
</dbReference>
<dbReference type="PROSITE" id="PS50089">
    <property type="entry name" value="ZF_RING_2"/>
    <property type="match status" value="1"/>
</dbReference>
<dbReference type="InterPro" id="IPR013083">
    <property type="entry name" value="Znf_RING/FYVE/PHD"/>
</dbReference>
<dbReference type="InterPro" id="IPR026850">
    <property type="entry name" value="FANCL_C"/>
</dbReference>
<dbReference type="PANTHER" id="PTHR13206:SF0">
    <property type="entry name" value="E3 UBIQUITIN-PROTEIN LIGASE FANCL"/>
    <property type="match status" value="1"/>
</dbReference>
<evidence type="ECO:0000256" key="3">
    <source>
        <dbReference type="PROSITE-ProRule" id="PRU00175"/>
    </source>
</evidence>
<dbReference type="OrthoDB" id="10263265at2759"/>
<dbReference type="InterPro" id="IPR019162">
    <property type="entry name" value="FancL_WD-rpt_cont_dom"/>
</dbReference>
<evidence type="ECO:0000256" key="1">
    <source>
        <dbReference type="ARBA" id="ARBA00022771"/>
    </source>
</evidence>